<evidence type="ECO:0000313" key="1">
    <source>
        <dbReference type="EMBL" id="RIO45822.1"/>
    </source>
</evidence>
<comment type="caution">
    <text evidence="1">The sequence shown here is derived from an EMBL/GenBank/DDBJ whole genome shotgun (WGS) entry which is preliminary data.</text>
</comment>
<dbReference type="STRING" id="1284.SHYC_04190"/>
<dbReference type="KEGG" id="shu:SHYC_04190"/>
<dbReference type="AlphaFoldDB" id="A0A0A8HNS7"/>
<name>A0A0A8HNS7_STAHY</name>
<dbReference type="GeneID" id="41072668"/>
<dbReference type="Proteomes" id="UP000285625">
    <property type="component" value="Unassembled WGS sequence"/>
</dbReference>
<dbReference type="Pfam" id="PF22564">
    <property type="entry name" value="HAAS"/>
    <property type="match status" value="1"/>
</dbReference>
<dbReference type="HOGENOM" id="CLU_111928_1_0_9"/>
<dbReference type="RefSeq" id="WP_039644739.1">
    <property type="nucleotide sequence ID" value="NZ_CP008747.1"/>
</dbReference>
<proteinExistence type="predicted"/>
<sequence length="187" mass="21656">MDKITFLNELEHQLKRLPNDVVDDIMNQYETHFYKENEKGKTDREIILSLNKPKHIAKKKYAKYAVTDAENKPDFDHLRRAVLATIGMSIVTLFFVVVPLIFLLLLIIMSLFISLGMILAPIIVFLAHIYSGLSQFSLSNYLFSFAYTGLGLMFLVIIIKIVCFLRKALLKYLKWNINFIKKGTFQS</sequence>
<accession>A0A0A8HNS7</accession>
<dbReference type="EMBL" id="QXVO01000016">
    <property type="protein sequence ID" value="RIO45822.1"/>
    <property type="molecule type" value="Genomic_DNA"/>
</dbReference>
<reference evidence="1 2" key="1">
    <citation type="journal article" date="2016" name="Front. Microbiol.">
        <title>Comprehensive Phylogenetic Analysis of Bovine Non-aureus Staphylococci Species Based on Whole-Genome Sequencing.</title>
        <authorList>
            <person name="Naushad S."/>
            <person name="Barkema H.W."/>
            <person name="Luby C."/>
            <person name="Condas L.A."/>
            <person name="Nobrega D.B."/>
            <person name="Carson D.A."/>
            <person name="De Buck J."/>
        </authorList>
    </citation>
    <scope>NUCLEOTIDE SEQUENCE [LARGE SCALE GENOMIC DNA]</scope>
    <source>
        <strain evidence="1 2">SNUC 5959</strain>
    </source>
</reference>
<organism evidence="1 2">
    <name type="scientific">Staphylococcus hyicus</name>
    <dbReference type="NCBI Taxonomy" id="1284"/>
    <lineage>
        <taxon>Bacteria</taxon>
        <taxon>Bacillati</taxon>
        <taxon>Bacillota</taxon>
        <taxon>Bacilli</taxon>
        <taxon>Bacillales</taxon>
        <taxon>Staphylococcaceae</taxon>
        <taxon>Staphylococcus</taxon>
    </lineage>
</organism>
<protein>
    <submittedName>
        <fullName evidence="1">DUF1700 domain-containing protein</fullName>
    </submittedName>
</protein>
<evidence type="ECO:0000313" key="2">
    <source>
        <dbReference type="Proteomes" id="UP000285625"/>
    </source>
</evidence>
<gene>
    <name evidence="1" type="ORF">BUZ57_06600</name>
</gene>